<feature type="non-terminal residue" evidence="1">
    <location>
        <position position="1"/>
    </location>
</feature>
<sequence length="35" mass="3840">CSCYHGKYAGWVPGHVVDCENRHLSSVPAEIPINT</sequence>
<proteinExistence type="predicted"/>
<reference evidence="1" key="2">
    <citation type="submission" date="2007-03" db="EMBL/GenBank/DDBJ databases">
        <authorList>
            <person name="Mardis E.R."/>
        </authorList>
    </citation>
    <scope>NUCLEOTIDE SEQUENCE</scope>
</reference>
<dbReference type="AlphaFoldDB" id="A5HHA5"/>
<accession>A5HHA5</accession>
<dbReference type="EMBL" id="EF529004">
    <property type="protein sequence ID" value="ABO85710.1"/>
    <property type="molecule type" value="Genomic_DNA"/>
</dbReference>
<keyword evidence="1" id="KW-0675">Receptor</keyword>
<protein>
    <submittedName>
        <fullName evidence="1">Variable lymphocyte receptor B cassette</fullName>
    </submittedName>
</protein>
<reference evidence="1" key="1">
    <citation type="journal article" date="2007" name="Nat. Immunol.">
        <title>Evolution and diversification of lamprey antigen receptors: evidence for involvement of an AID-APOBEC family cytosine deaminase.</title>
        <authorList>
            <person name="Rogozin I.B."/>
            <person name="Iyer L.M."/>
            <person name="Liang L."/>
            <person name="Glazko G.V."/>
            <person name="Liston V.G."/>
            <person name="Pavlov Y.I."/>
            <person name="Aravind L."/>
            <person name="Pancer Z."/>
        </authorList>
    </citation>
    <scope>NUCLEOTIDE SEQUENCE</scope>
</reference>
<feature type="non-terminal residue" evidence="1">
    <location>
        <position position="35"/>
    </location>
</feature>
<organism evidence="1">
    <name type="scientific">Petromyzon marinus</name>
    <name type="common">Sea lamprey</name>
    <dbReference type="NCBI Taxonomy" id="7757"/>
    <lineage>
        <taxon>Eukaryota</taxon>
        <taxon>Metazoa</taxon>
        <taxon>Chordata</taxon>
        <taxon>Craniata</taxon>
        <taxon>Vertebrata</taxon>
        <taxon>Cyclostomata</taxon>
        <taxon>Hyperoartia</taxon>
        <taxon>Petromyzontiformes</taxon>
        <taxon>Petromyzontidae</taxon>
        <taxon>Petromyzon</taxon>
    </lineage>
</organism>
<reference evidence="1" key="3">
    <citation type="submission" date="2007-03" db="EMBL/GenBank/DDBJ databases">
        <authorList>
            <person name="Rogozin I.B."/>
            <person name="Iyer L.M."/>
            <person name="Liang L."/>
            <person name="Glazko G.V."/>
            <person name="Liston V.G."/>
            <person name="Pavlov Y.I."/>
            <person name="Pancer Z."/>
        </authorList>
    </citation>
    <scope>NUCLEOTIDE SEQUENCE</scope>
</reference>
<evidence type="ECO:0000313" key="1">
    <source>
        <dbReference type="EMBL" id="ABO85710.1"/>
    </source>
</evidence>
<name>A5HHA5_PETMA</name>